<dbReference type="EMBL" id="CP102096">
    <property type="protein sequence ID" value="UUM31476.1"/>
    <property type="molecule type" value="Genomic_DNA"/>
</dbReference>
<dbReference type="Proteomes" id="UP001058602">
    <property type="component" value="Chromosome 1"/>
</dbReference>
<organism evidence="1 2">
    <name type="scientific">Vibrio japonicus</name>
    <dbReference type="NCBI Taxonomy" id="1824638"/>
    <lineage>
        <taxon>Bacteria</taxon>
        <taxon>Pseudomonadati</taxon>
        <taxon>Pseudomonadota</taxon>
        <taxon>Gammaproteobacteria</taxon>
        <taxon>Vibrionales</taxon>
        <taxon>Vibrionaceae</taxon>
        <taxon>Vibrio</taxon>
    </lineage>
</organism>
<evidence type="ECO:0000313" key="1">
    <source>
        <dbReference type="EMBL" id="UUM31476.1"/>
    </source>
</evidence>
<accession>A0ABY5LKN4</accession>
<keyword evidence="2" id="KW-1185">Reference proteome</keyword>
<dbReference type="RefSeq" id="WP_257085200.1">
    <property type="nucleotide sequence ID" value="NZ_CP102096.1"/>
</dbReference>
<sequence>MGFFSDLITMGPGFALDGLKLDIDNTVHDIKENPRKAVVKVATSAFSVAIASNVITLLGKNTNSIDIAKAFENSPECDDWIEETGGSDESFSEYFDRWERRNRST</sequence>
<evidence type="ECO:0000313" key="2">
    <source>
        <dbReference type="Proteomes" id="UP001058602"/>
    </source>
</evidence>
<proteinExistence type="predicted"/>
<reference evidence="1" key="1">
    <citation type="submission" date="2022-07" db="EMBL/GenBank/DDBJ databases">
        <title>Complete genome of Vibrio japonicus strain JCM 31412T and phylogenomic assessment of the Nereis clade of the genus Vibrio.</title>
        <authorList>
            <person name="Shlafstein M.D."/>
            <person name="Emsley S.A."/>
            <person name="Ushijima B."/>
            <person name="Videau P."/>
            <person name="Saw J.H."/>
        </authorList>
    </citation>
    <scope>NUCLEOTIDE SEQUENCE</scope>
    <source>
        <strain evidence="1">JCM 31412</strain>
    </source>
</reference>
<name>A0ABY5LKN4_9VIBR</name>
<gene>
    <name evidence="1" type="ORF">NP165_04920</name>
</gene>
<protein>
    <submittedName>
        <fullName evidence="1">Uncharacterized protein</fullName>
    </submittedName>
</protein>